<name>A0ABW4JL92_9BACL</name>
<dbReference type="InterPro" id="IPR000182">
    <property type="entry name" value="GNAT_dom"/>
</dbReference>
<evidence type="ECO:0000313" key="3">
    <source>
        <dbReference type="Proteomes" id="UP001597079"/>
    </source>
</evidence>
<sequence length="169" mass="20163">MLEVMPIPYEDKPLLQQLIQFYRYDSSEFDGHALTQHGVYQYKYLDHQWTEEFRRPLLFKVDDEIAGFALVILDIPKEFAKLSDANETNLISDFFIMRKFRRNGYGMQAAHLIFDRFPGNWELRQTSNNTTANRFWNDVINKYTGGDYREVVMNGDEWRGPVQVFDTWK</sequence>
<comment type="caution">
    <text evidence="2">The sequence shown here is derived from an EMBL/GenBank/DDBJ whole genome shotgun (WGS) entry which is preliminary data.</text>
</comment>
<reference evidence="3" key="1">
    <citation type="journal article" date="2019" name="Int. J. Syst. Evol. Microbiol.">
        <title>The Global Catalogue of Microorganisms (GCM) 10K type strain sequencing project: providing services to taxonomists for standard genome sequencing and annotation.</title>
        <authorList>
            <consortium name="The Broad Institute Genomics Platform"/>
            <consortium name="The Broad Institute Genome Sequencing Center for Infectious Disease"/>
            <person name="Wu L."/>
            <person name="Ma J."/>
        </authorList>
    </citation>
    <scope>NUCLEOTIDE SEQUENCE [LARGE SCALE GENOMIC DNA]</scope>
    <source>
        <strain evidence="3">CGMCC 1.12286</strain>
    </source>
</reference>
<accession>A0ABW4JL92</accession>
<dbReference type="Proteomes" id="UP001597079">
    <property type="component" value="Unassembled WGS sequence"/>
</dbReference>
<evidence type="ECO:0000259" key="1">
    <source>
        <dbReference type="Pfam" id="PF00583"/>
    </source>
</evidence>
<dbReference type="RefSeq" id="WP_377945061.1">
    <property type="nucleotide sequence ID" value="NZ_JBHUCX010000086.1"/>
</dbReference>
<evidence type="ECO:0000313" key="2">
    <source>
        <dbReference type="EMBL" id="MFD1677146.1"/>
    </source>
</evidence>
<proteinExistence type="predicted"/>
<dbReference type="EMBL" id="JBHUCX010000086">
    <property type="protein sequence ID" value="MFD1677146.1"/>
    <property type="molecule type" value="Genomic_DNA"/>
</dbReference>
<dbReference type="Pfam" id="PF00583">
    <property type="entry name" value="Acetyltransf_1"/>
    <property type="match status" value="1"/>
</dbReference>
<gene>
    <name evidence="2" type="ORF">ACFSB2_20950</name>
</gene>
<feature type="domain" description="N-acetyltransferase" evidence="1">
    <location>
        <begin position="39"/>
        <end position="136"/>
    </location>
</feature>
<keyword evidence="3" id="KW-1185">Reference proteome</keyword>
<dbReference type="Gene3D" id="3.40.630.30">
    <property type="match status" value="1"/>
</dbReference>
<dbReference type="InterPro" id="IPR016181">
    <property type="entry name" value="Acyl_CoA_acyltransferase"/>
</dbReference>
<protein>
    <submittedName>
        <fullName evidence="2">GNAT family N-acetyltransferase</fullName>
    </submittedName>
</protein>
<dbReference type="SUPFAM" id="SSF55729">
    <property type="entry name" value="Acyl-CoA N-acyltransferases (Nat)"/>
    <property type="match status" value="1"/>
</dbReference>
<organism evidence="2 3">
    <name type="scientific">Alicyclobacillus fodiniaquatilis</name>
    <dbReference type="NCBI Taxonomy" id="1661150"/>
    <lineage>
        <taxon>Bacteria</taxon>
        <taxon>Bacillati</taxon>
        <taxon>Bacillota</taxon>
        <taxon>Bacilli</taxon>
        <taxon>Bacillales</taxon>
        <taxon>Alicyclobacillaceae</taxon>
        <taxon>Alicyclobacillus</taxon>
    </lineage>
</organism>